<feature type="non-terminal residue" evidence="1">
    <location>
        <position position="1"/>
    </location>
</feature>
<evidence type="ECO:0000313" key="1">
    <source>
        <dbReference type="EMBL" id="PSF27583.1"/>
    </source>
</evidence>
<reference evidence="1 2" key="1">
    <citation type="submission" date="2018-03" db="EMBL/GenBank/DDBJ databases">
        <title>The ancient ancestry and fast evolution of plastids.</title>
        <authorList>
            <person name="Moore K.R."/>
            <person name="Magnabosco C."/>
            <person name="Momper L."/>
            <person name="Gold D.A."/>
            <person name="Bosak T."/>
            <person name="Fournier G.P."/>
        </authorList>
    </citation>
    <scope>NUCLEOTIDE SEQUENCE [LARGE SCALE GENOMIC DNA]</scope>
    <source>
        <strain evidence="1 2">CCALA 016</strain>
    </source>
</reference>
<sequence>KVVDDTIVLSASGFAGGLAIGTLAANQFIIGSAATTAAHRVIYNSTTGGLFFDVDGVGATAATQFAILDPALLPTNADFLVIA</sequence>
<dbReference type="AlphaFoldDB" id="A0A2T1LQP0"/>
<comment type="caution">
    <text evidence="1">The sequence shown here is derived from an EMBL/GenBank/DDBJ whole genome shotgun (WGS) entry which is preliminary data.</text>
</comment>
<evidence type="ECO:0000313" key="2">
    <source>
        <dbReference type="Proteomes" id="UP000239001"/>
    </source>
</evidence>
<accession>A0A2T1LQP0</accession>
<name>A0A2T1LQP0_9CHRO</name>
<keyword evidence="2" id="KW-1185">Reference proteome</keyword>
<proteinExistence type="predicted"/>
<dbReference type="EMBL" id="PXOH01000086">
    <property type="protein sequence ID" value="PSF27583.1"/>
    <property type="molecule type" value="Genomic_DNA"/>
</dbReference>
<protein>
    <submittedName>
        <fullName evidence="1">Type I secretion protein</fullName>
    </submittedName>
</protein>
<dbReference type="Proteomes" id="UP000239001">
    <property type="component" value="Unassembled WGS sequence"/>
</dbReference>
<gene>
    <name evidence="1" type="ORF">C7H19_24940</name>
</gene>
<reference evidence="1 2" key="2">
    <citation type="submission" date="2018-03" db="EMBL/GenBank/DDBJ databases">
        <authorList>
            <person name="Keele B.F."/>
        </authorList>
    </citation>
    <scope>NUCLEOTIDE SEQUENCE [LARGE SCALE GENOMIC DNA]</scope>
    <source>
        <strain evidence="1 2">CCALA 016</strain>
    </source>
</reference>
<organism evidence="1 2">
    <name type="scientific">Aphanothece hegewaldii CCALA 016</name>
    <dbReference type="NCBI Taxonomy" id="2107694"/>
    <lineage>
        <taxon>Bacteria</taxon>
        <taxon>Bacillati</taxon>
        <taxon>Cyanobacteriota</taxon>
        <taxon>Cyanophyceae</taxon>
        <taxon>Oscillatoriophycideae</taxon>
        <taxon>Chroococcales</taxon>
        <taxon>Aphanothecaceae</taxon>
        <taxon>Aphanothece</taxon>
    </lineage>
</organism>